<dbReference type="NCBIfam" id="TIGR00756">
    <property type="entry name" value="PPR"/>
    <property type="match status" value="2"/>
</dbReference>
<feature type="compositionally biased region" description="Polar residues" evidence="3">
    <location>
        <begin position="156"/>
        <end position="169"/>
    </location>
</feature>
<dbReference type="AlphaFoldDB" id="A0A314YX02"/>
<dbReference type="Proteomes" id="UP000250321">
    <property type="component" value="Unassembled WGS sequence"/>
</dbReference>
<dbReference type="OrthoDB" id="1932290at2759"/>
<dbReference type="STRING" id="2094558.A0A314YX02"/>
<dbReference type="PANTHER" id="PTHR47926:SF388">
    <property type="entry name" value="DYW DOMAIN-CONTAINING PROTEIN"/>
    <property type="match status" value="1"/>
</dbReference>
<feature type="compositionally biased region" description="Polar residues" evidence="3">
    <location>
        <begin position="181"/>
        <end position="198"/>
    </location>
</feature>
<gene>
    <name evidence="4" type="ORF">Pyn_36483</name>
</gene>
<name>A0A314YX02_PRUYE</name>
<keyword evidence="1" id="KW-0677">Repeat</keyword>
<accession>A0A314YX02</accession>
<reference evidence="4 5" key="1">
    <citation type="submission" date="2018-02" db="EMBL/GenBank/DDBJ databases">
        <title>Draft genome of wild Prunus yedoensis var. nudiflora.</title>
        <authorList>
            <person name="Baek S."/>
            <person name="Kim J.-H."/>
            <person name="Choi K."/>
            <person name="Kim G.-B."/>
            <person name="Cho A."/>
            <person name="Jang H."/>
            <person name="Shin C.-H."/>
            <person name="Yu H.-J."/>
            <person name="Mun J.-H."/>
        </authorList>
    </citation>
    <scope>NUCLEOTIDE SEQUENCE [LARGE SCALE GENOMIC DNA]</scope>
    <source>
        <strain evidence="5">cv. Jeju island</strain>
        <tissue evidence="4">Leaf</tissue>
    </source>
</reference>
<feature type="compositionally biased region" description="Polar residues" evidence="3">
    <location>
        <begin position="113"/>
        <end position="128"/>
    </location>
</feature>
<evidence type="ECO:0000256" key="1">
    <source>
        <dbReference type="ARBA" id="ARBA00022737"/>
    </source>
</evidence>
<feature type="region of interest" description="Disordered" evidence="3">
    <location>
        <begin position="148"/>
        <end position="169"/>
    </location>
</feature>
<dbReference type="InterPro" id="IPR046960">
    <property type="entry name" value="PPR_At4g14850-like_plant"/>
</dbReference>
<feature type="region of interest" description="Disordered" evidence="3">
    <location>
        <begin position="181"/>
        <end position="200"/>
    </location>
</feature>
<dbReference type="GO" id="GO:0009451">
    <property type="term" value="P:RNA modification"/>
    <property type="evidence" value="ECO:0007669"/>
    <property type="project" value="InterPro"/>
</dbReference>
<feature type="region of interest" description="Disordered" evidence="3">
    <location>
        <begin position="221"/>
        <end position="244"/>
    </location>
</feature>
<evidence type="ECO:0000313" key="5">
    <source>
        <dbReference type="Proteomes" id="UP000250321"/>
    </source>
</evidence>
<sequence>MWTKSLRFSSKFLTSKNSLYLSSISSSAANDVVRHSLSQSHPTESEPFRRLLLLVSILGPPKLLCTGLAAAMVAAIGSSPKLEFCLTNFFTFNSSAYAFATGHEHDEVEAQHEANNLITGRNSTSEPSGTYRGYYGQNNLQLQQKLNGACADGSRDPQQSSKQYNPSYSGVFKRSTSNEFLNHPVQQDGNFSGHNGQENEGLLQTPELDWRHLENGSIQNPYASRQEGSIEVRQNPDGFSSQGNSGFQGNLNQNFYAGMREAKALEKAKFVHENITRLASPLEVCTYNRILEMYSKCGSMDNAFMVFNKMPKPNLTSWNIMITWLAKNGLGEDAIDLFNEFKKAGLKPDGQMFIGVFHACSVLEDTTEGLLHFESMSKDMALSRLWIIMSV</sequence>
<feature type="repeat" description="PPR" evidence="2">
    <location>
        <begin position="314"/>
        <end position="348"/>
    </location>
</feature>
<dbReference type="EMBL" id="PJQY01002412">
    <property type="protein sequence ID" value="PQP93925.1"/>
    <property type="molecule type" value="Genomic_DNA"/>
</dbReference>
<dbReference type="InterPro" id="IPR011990">
    <property type="entry name" value="TPR-like_helical_dom_sf"/>
</dbReference>
<proteinExistence type="predicted"/>
<evidence type="ECO:0008006" key="6">
    <source>
        <dbReference type="Google" id="ProtNLM"/>
    </source>
</evidence>
<comment type="caution">
    <text evidence="4">The sequence shown here is derived from an EMBL/GenBank/DDBJ whole genome shotgun (WGS) entry which is preliminary data.</text>
</comment>
<evidence type="ECO:0000313" key="4">
    <source>
        <dbReference type="EMBL" id="PQP93925.1"/>
    </source>
</evidence>
<dbReference type="InterPro" id="IPR002885">
    <property type="entry name" value="PPR_rpt"/>
</dbReference>
<dbReference type="PANTHER" id="PTHR47926">
    <property type="entry name" value="PENTATRICOPEPTIDE REPEAT-CONTAINING PROTEIN"/>
    <property type="match status" value="1"/>
</dbReference>
<keyword evidence="5" id="KW-1185">Reference proteome</keyword>
<evidence type="ECO:0000256" key="3">
    <source>
        <dbReference type="SAM" id="MobiDB-lite"/>
    </source>
</evidence>
<dbReference type="Gene3D" id="1.25.40.10">
    <property type="entry name" value="Tetratricopeptide repeat domain"/>
    <property type="match status" value="1"/>
</dbReference>
<feature type="region of interest" description="Disordered" evidence="3">
    <location>
        <begin position="113"/>
        <end position="132"/>
    </location>
</feature>
<dbReference type="GO" id="GO:0003723">
    <property type="term" value="F:RNA binding"/>
    <property type="evidence" value="ECO:0007669"/>
    <property type="project" value="InterPro"/>
</dbReference>
<evidence type="ECO:0000256" key="2">
    <source>
        <dbReference type="PROSITE-ProRule" id="PRU00708"/>
    </source>
</evidence>
<dbReference type="Pfam" id="PF13041">
    <property type="entry name" value="PPR_2"/>
    <property type="match status" value="1"/>
</dbReference>
<organism evidence="4 5">
    <name type="scientific">Prunus yedoensis var. nudiflora</name>
    <dbReference type="NCBI Taxonomy" id="2094558"/>
    <lineage>
        <taxon>Eukaryota</taxon>
        <taxon>Viridiplantae</taxon>
        <taxon>Streptophyta</taxon>
        <taxon>Embryophyta</taxon>
        <taxon>Tracheophyta</taxon>
        <taxon>Spermatophyta</taxon>
        <taxon>Magnoliopsida</taxon>
        <taxon>eudicotyledons</taxon>
        <taxon>Gunneridae</taxon>
        <taxon>Pentapetalae</taxon>
        <taxon>rosids</taxon>
        <taxon>fabids</taxon>
        <taxon>Rosales</taxon>
        <taxon>Rosaceae</taxon>
        <taxon>Amygdaloideae</taxon>
        <taxon>Amygdaleae</taxon>
        <taxon>Prunus</taxon>
    </lineage>
</organism>
<feature type="repeat" description="PPR" evidence="2">
    <location>
        <begin position="283"/>
        <end position="313"/>
    </location>
</feature>
<protein>
    <recommendedName>
        <fullName evidence="6">Pentatricopeptide repeat-containing protein</fullName>
    </recommendedName>
</protein>
<dbReference type="Pfam" id="PF01535">
    <property type="entry name" value="PPR"/>
    <property type="match status" value="1"/>
</dbReference>
<dbReference type="PROSITE" id="PS51375">
    <property type="entry name" value="PPR"/>
    <property type="match status" value="2"/>
</dbReference>